<dbReference type="RefSeq" id="WP_183465374.1">
    <property type="nucleotide sequence ID" value="NZ_CP050297.1"/>
</dbReference>
<evidence type="ECO:0000256" key="4">
    <source>
        <dbReference type="ARBA" id="ARBA00022989"/>
    </source>
</evidence>
<dbReference type="Pfam" id="PF02653">
    <property type="entry name" value="BPD_transp_2"/>
    <property type="match status" value="1"/>
</dbReference>
<dbReference type="GO" id="GO:0005886">
    <property type="term" value="C:plasma membrane"/>
    <property type="evidence" value="ECO:0007669"/>
    <property type="project" value="UniProtKB-SubCell"/>
</dbReference>
<name>A0A7G6T4I1_9HYPH</name>
<gene>
    <name evidence="7" type="ORF">HB778_35980</name>
</gene>
<evidence type="ECO:0000256" key="1">
    <source>
        <dbReference type="ARBA" id="ARBA00004651"/>
    </source>
</evidence>
<dbReference type="AlphaFoldDB" id="A0A7G6T4I1"/>
<feature type="transmembrane region" description="Helical" evidence="6">
    <location>
        <begin position="81"/>
        <end position="106"/>
    </location>
</feature>
<dbReference type="CDD" id="cd06581">
    <property type="entry name" value="TM_PBP1_LivM_like"/>
    <property type="match status" value="1"/>
</dbReference>
<feature type="transmembrane region" description="Helical" evidence="6">
    <location>
        <begin position="276"/>
        <end position="296"/>
    </location>
</feature>
<feature type="transmembrane region" description="Helical" evidence="6">
    <location>
        <begin position="204"/>
        <end position="225"/>
    </location>
</feature>
<keyword evidence="3 6" id="KW-0812">Transmembrane</keyword>
<evidence type="ECO:0000256" key="2">
    <source>
        <dbReference type="ARBA" id="ARBA00022475"/>
    </source>
</evidence>
<feature type="transmembrane region" description="Helical" evidence="6">
    <location>
        <begin position="245"/>
        <end position="270"/>
    </location>
</feature>
<proteinExistence type="predicted"/>
<dbReference type="GO" id="GO:0015658">
    <property type="term" value="F:branched-chain amino acid transmembrane transporter activity"/>
    <property type="evidence" value="ECO:0007669"/>
    <property type="project" value="InterPro"/>
</dbReference>
<dbReference type="Proteomes" id="UP000515465">
    <property type="component" value="Plasmid p_2"/>
</dbReference>
<keyword evidence="2" id="KW-1003">Cell membrane</keyword>
<feature type="transmembrane region" description="Helical" evidence="6">
    <location>
        <begin position="12"/>
        <end position="45"/>
    </location>
</feature>
<dbReference type="InterPro" id="IPR001851">
    <property type="entry name" value="ABC_transp_permease"/>
</dbReference>
<evidence type="ECO:0000313" key="7">
    <source>
        <dbReference type="EMBL" id="QND61663.1"/>
    </source>
</evidence>
<keyword evidence="5 6" id="KW-0472">Membrane</keyword>
<dbReference type="PANTHER" id="PTHR30482">
    <property type="entry name" value="HIGH-AFFINITY BRANCHED-CHAIN AMINO ACID TRANSPORT SYSTEM PERMEASE"/>
    <property type="match status" value="1"/>
</dbReference>
<organism evidence="7 8">
    <name type="scientific">Mesorhizobium huakuii</name>
    <dbReference type="NCBI Taxonomy" id="28104"/>
    <lineage>
        <taxon>Bacteria</taxon>
        <taxon>Pseudomonadati</taxon>
        <taxon>Pseudomonadota</taxon>
        <taxon>Alphaproteobacteria</taxon>
        <taxon>Hyphomicrobiales</taxon>
        <taxon>Phyllobacteriaceae</taxon>
        <taxon>Mesorhizobium</taxon>
    </lineage>
</organism>
<dbReference type="EMBL" id="CP050297">
    <property type="protein sequence ID" value="QND61663.1"/>
    <property type="molecule type" value="Genomic_DNA"/>
</dbReference>
<evidence type="ECO:0000256" key="3">
    <source>
        <dbReference type="ARBA" id="ARBA00022692"/>
    </source>
</evidence>
<sequence>MMGALHRDIATIIVVGLALVVGGLVGTPYILAVLVIFGMVSILVLSYRTITTMGGWSFAHVALMGIGGYSVAIFSKAPFEIPVLGAVALGGVFAAFFAAILSWPVLRTRQYYFFLSTFAAGEALRQCYIQIKEVTGGTAGIAFIARPGVLPDPSSAFQFLCLVAVILVLLGLFYAALDASDTGKKIKAVGEDEALSSSLGIDAWALRALAFILGSFGAGIAGGLFASYNGIMSPSDINAMLMFKIVAACVIGGTARFSGPLLGLLFLTLIEEIFRFVPEFVPMIWGMLVIAAVIFSQRTGGGFRLRKVTNA</sequence>
<comment type="subcellular location">
    <subcellularLocation>
        <location evidence="1">Cell membrane</location>
        <topology evidence="1">Multi-pass membrane protein</topology>
    </subcellularLocation>
</comment>
<protein>
    <submittedName>
        <fullName evidence="7">Branched-chain amino acid ABC transporter permease</fullName>
    </submittedName>
</protein>
<keyword evidence="7" id="KW-0614">Plasmid</keyword>
<evidence type="ECO:0000256" key="6">
    <source>
        <dbReference type="SAM" id="Phobius"/>
    </source>
</evidence>
<keyword evidence="4 6" id="KW-1133">Transmembrane helix</keyword>
<feature type="transmembrane region" description="Helical" evidence="6">
    <location>
        <begin position="156"/>
        <end position="177"/>
    </location>
</feature>
<dbReference type="InterPro" id="IPR043428">
    <property type="entry name" value="LivM-like"/>
</dbReference>
<accession>A0A7G6T4I1</accession>
<evidence type="ECO:0000256" key="5">
    <source>
        <dbReference type="ARBA" id="ARBA00023136"/>
    </source>
</evidence>
<reference evidence="8" key="1">
    <citation type="journal article" date="2020" name="Mol. Plant Microbe">
        <title>Rhizobial microsymbionts of the narrowly endemic Oxytropis species growing in Kamchatka are characterized by significant genetic diversity and possess a set of genes that are associated with T3SS and T6SS secretion systems and can affect the development of symbiosis.</title>
        <authorList>
            <person name="Safronova V."/>
            <person name="Guro P."/>
            <person name="Sazanova A."/>
            <person name="Kuznetsova I."/>
            <person name="Belimov A."/>
            <person name="Yakubov V."/>
            <person name="Chirak E."/>
            <person name="Afonin A."/>
            <person name="Gogolev Y."/>
            <person name="Andronov E."/>
            <person name="Tikhonovich I."/>
        </authorList>
    </citation>
    <scope>NUCLEOTIDE SEQUENCE [LARGE SCALE GENOMIC DNA]</scope>
    <source>
        <strain evidence="8">583</strain>
        <plasmid evidence="8">p_2</plasmid>
    </source>
</reference>
<evidence type="ECO:0000313" key="8">
    <source>
        <dbReference type="Proteomes" id="UP000515465"/>
    </source>
</evidence>
<dbReference type="PANTHER" id="PTHR30482:SF10">
    <property type="entry name" value="HIGH-AFFINITY BRANCHED-CHAIN AMINO ACID TRANSPORT PROTEIN BRAE"/>
    <property type="match status" value="1"/>
</dbReference>
<feature type="transmembrane region" description="Helical" evidence="6">
    <location>
        <begin position="57"/>
        <end position="75"/>
    </location>
</feature>
<geneLocation type="plasmid" evidence="7 8">
    <name>p_2</name>
</geneLocation>